<dbReference type="SUPFAM" id="SSF82171">
    <property type="entry name" value="DPP6 N-terminal domain-like"/>
    <property type="match status" value="1"/>
</dbReference>
<name>A0A1F4T763_UNCSA</name>
<dbReference type="Gene3D" id="2.120.10.30">
    <property type="entry name" value="TolB, C-terminal domain"/>
    <property type="match status" value="1"/>
</dbReference>
<proteinExistence type="predicted"/>
<reference evidence="1 2" key="1">
    <citation type="journal article" date="2016" name="Nat. Commun.">
        <title>Thousands of microbial genomes shed light on interconnected biogeochemical processes in an aquifer system.</title>
        <authorList>
            <person name="Anantharaman K."/>
            <person name="Brown C.T."/>
            <person name="Hug L.A."/>
            <person name="Sharon I."/>
            <person name="Castelle C.J."/>
            <person name="Probst A.J."/>
            <person name="Thomas B.C."/>
            <person name="Singh A."/>
            <person name="Wilkins M.J."/>
            <person name="Karaoz U."/>
            <person name="Brodie E.L."/>
            <person name="Williams K.H."/>
            <person name="Hubbard S.S."/>
            <person name="Banfield J.F."/>
        </authorList>
    </citation>
    <scope>NUCLEOTIDE SEQUENCE [LARGE SCALE GENOMIC DNA]</scope>
</reference>
<dbReference type="Proteomes" id="UP000178602">
    <property type="component" value="Unassembled WGS sequence"/>
</dbReference>
<dbReference type="EMBL" id="MEUG01000001">
    <property type="protein sequence ID" value="OGC28621.1"/>
    <property type="molecule type" value="Genomic_DNA"/>
</dbReference>
<dbReference type="InterPro" id="IPR011042">
    <property type="entry name" value="6-blade_b-propeller_TolB-like"/>
</dbReference>
<evidence type="ECO:0000313" key="1">
    <source>
        <dbReference type="EMBL" id="OGC28621.1"/>
    </source>
</evidence>
<accession>A0A1F4T763</accession>
<protein>
    <recommendedName>
        <fullName evidence="3">Dipeptidylpeptidase IV N-terminal domain-containing protein</fullName>
    </recommendedName>
</protein>
<evidence type="ECO:0008006" key="3">
    <source>
        <dbReference type="Google" id="ProtNLM"/>
    </source>
</evidence>
<organism evidence="1 2">
    <name type="scientific">candidate division WOR-1 bacterium RIFOXYC12_FULL_54_18</name>
    <dbReference type="NCBI Taxonomy" id="1802584"/>
    <lineage>
        <taxon>Bacteria</taxon>
        <taxon>Bacillati</taxon>
        <taxon>Saganbacteria</taxon>
    </lineage>
</organism>
<comment type="caution">
    <text evidence="1">The sequence shown here is derived from an EMBL/GenBank/DDBJ whole genome shotgun (WGS) entry which is preliminary data.</text>
</comment>
<evidence type="ECO:0000313" key="2">
    <source>
        <dbReference type="Proteomes" id="UP000178602"/>
    </source>
</evidence>
<sequence length="312" mass="33803">MLNRTKNIPFLQLLFVVLSLAIFLNGCGERNEASSYYYSPSFTVDGGVVFIYGLQSVNKNFLGSQLSSSYTETVKTMDTSGATETFIFDTTGDVPYSMSCSPVAAIKYVAYMGDLRNSTFGKIGIRNIKPSNQTGLTRAEMVFDDASRIRSFDWSADGNKLVFCNDTGLVTRNWNDYTGATDTAVVAQTGVEFVTWKYGNRIAFVYTDGTGRHLSVINSDGTGRVDLPAAAMLDKPQVSPIATNEVYGIAGGSYCVINLNDASPATAEIMTKFRGELPRIAPNGSMVVYGKTGQQSGVYSLNLSTKVESTIK</sequence>
<dbReference type="AlphaFoldDB" id="A0A1F4T763"/>
<gene>
    <name evidence="1" type="ORF">A3K49_06670</name>
</gene>